<reference evidence="6 7" key="1">
    <citation type="submission" date="2024-07" db="EMBL/GenBank/DDBJ databases">
        <authorList>
            <person name="Lee S."/>
            <person name="Kang M."/>
        </authorList>
    </citation>
    <scope>NUCLEOTIDE SEQUENCE [LARGE SCALE GENOMIC DNA]</scope>
    <source>
        <strain evidence="6 7">DS6</strain>
    </source>
</reference>
<dbReference type="InterPro" id="IPR005119">
    <property type="entry name" value="LysR_subst-bd"/>
</dbReference>
<evidence type="ECO:0000256" key="1">
    <source>
        <dbReference type="ARBA" id="ARBA00009437"/>
    </source>
</evidence>
<dbReference type="InterPro" id="IPR000847">
    <property type="entry name" value="LysR_HTH_N"/>
</dbReference>
<dbReference type="Gene3D" id="3.40.190.10">
    <property type="entry name" value="Periplasmic binding protein-like II"/>
    <property type="match status" value="2"/>
</dbReference>
<dbReference type="Pfam" id="PF03466">
    <property type="entry name" value="LysR_substrate"/>
    <property type="match status" value="1"/>
</dbReference>
<dbReference type="PRINTS" id="PR00039">
    <property type="entry name" value="HTHLYSR"/>
</dbReference>
<dbReference type="InterPro" id="IPR037402">
    <property type="entry name" value="YidZ_PBP2"/>
</dbReference>
<evidence type="ECO:0000256" key="2">
    <source>
        <dbReference type="ARBA" id="ARBA00023015"/>
    </source>
</evidence>
<feature type="domain" description="HTH lysR-type" evidence="5">
    <location>
        <begin position="9"/>
        <end position="66"/>
    </location>
</feature>
<dbReference type="SUPFAM" id="SSF53850">
    <property type="entry name" value="Periplasmic binding protein-like II"/>
    <property type="match status" value="1"/>
</dbReference>
<sequence length="326" mass="35941">MTARKRTSLDLNLLTSLDALLRERGVSRAAERVGLSQPAMSAALSRLRREFQDPLLVRNGNTYLLTPLATVLLERSTAALASVDRLFDTRPSVDMSSSTRRFSVVLSEYTLVSVGEPAVREMRHTAPTVSLDFIHMRGELVERAVESLRGADALVVPRGYVFDLPSLDLFVDEWVCVVDTGSLEGGTAVTKSDLRRRPFAVFQADPHSTNTALRSLRAQGLDPQVAVYAESYLAMPYFVTGTDLVALFPASLAQRIPNDFGLSVLPCPIPLAAMKQALWWHPVHNGDPEHRWFRETFHAVASGLDSRKVLAVAGDETDLNDRQPST</sequence>
<keyword evidence="7" id="KW-1185">Reference proteome</keyword>
<dbReference type="SUPFAM" id="SSF46785">
    <property type="entry name" value="Winged helix' DNA-binding domain"/>
    <property type="match status" value="1"/>
</dbReference>
<organism evidence="6 7">
    <name type="scientific">Nocardioides eburneus</name>
    <dbReference type="NCBI Taxonomy" id="3231482"/>
    <lineage>
        <taxon>Bacteria</taxon>
        <taxon>Bacillati</taxon>
        <taxon>Actinomycetota</taxon>
        <taxon>Actinomycetes</taxon>
        <taxon>Propionibacteriales</taxon>
        <taxon>Nocardioidaceae</taxon>
        <taxon>Nocardioides</taxon>
    </lineage>
</organism>
<evidence type="ECO:0000256" key="3">
    <source>
        <dbReference type="ARBA" id="ARBA00023125"/>
    </source>
</evidence>
<evidence type="ECO:0000313" key="7">
    <source>
        <dbReference type="Proteomes" id="UP001556631"/>
    </source>
</evidence>
<name>A0ABV3SXM9_9ACTN</name>
<dbReference type="EMBL" id="JBFPJR010000012">
    <property type="protein sequence ID" value="MEX0427702.1"/>
    <property type="molecule type" value="Genomic_DNA"/>
</dbReference>
<dbReference type="PROSITE" id="PS50931">
    <property type="entry name" value="HTH_LYSR"/>
    <property type="match status" value="1"/>
</dbReference>
<dbReference type="InterPro" id="IPR036390">
    <property type="entry name" value="WH_DNA-bd_sf"/>
</dbReference>
<proteinExistence type="inferred from homology"/>
<protein>
    <submittedName>
        <fullName evidence="6">LysR family transcriptional regulator</fullName>
    </submittedName>
</protein>
<dbReference type="InterPro" id="IPR036388">
    <property type="entry name" value="WH-like_DNA-bd_sf"/>
</dbReference>
<keyword evidence="3" id="KW-0238">DNA-binding</keyword>
<dbReference type="CDD" id="cd08417">
    <property type="entry name" value="PBP2_Nitroaromatics_like"/>
    <property type="match status" value="1"/>
</dbReference>
<dbReference type="Gene3D" id="1.10.10.10">
    <property type="entry name" value="Winged helix-like DNA-binding domain superfamily/Winged helix DNA-binding domain"/>
    <property type="match status" value="1"/>
</dbReference>
<evidence type="ECO:0000256" key="4">
    <source>
        <dbReference type="ARBA" id="ARBA00023163"/>
    </source>
</evidence>
<keyword evidence="2" id="KW-0805">Transcription regulation</keyword>
<dbReference type="PANTHER" id="PTHR30118:SF15">
    <property type="entry name" value="TRANSCRIPTIONAL REGULATORY PROTEIN"/>
    <property type="match status" value="1"/>
</dbReference>
<gene>
    <name evidence="6" type="ORF">AB3X52_08730</name>
</gene>
<dbReference type="RefSeq" id="WP_367993340.1">
    <property type="nucleotide sequence ID" value="NZ_JBFPJR010000012.1"/>
</dbReference>
<dbReference type="Pfam" id="PF00126">
    <property type="entry name" value="HTH_1"/>
    <property type="match status" value="1"/>
</dbReference>
<dbReference type="Proteomes" id="UP001556631">
    <property type="component" value="Unassembled WGS sequence"/>
</dbReference>
<comment type="similarity">
    <text evidence="1">Belongs to the LysR transcriptional regulatory family.</text>
</comment>
<keyword evidence="4" id="KW-0804">Transcription</keyword>
<evidence type="ECO:0000313" key="6">
    <source>
        <dbReference type="EMBL" id="MEX0427702.1"/>
    </source>
</evidence>
<comment type="caution">
    <text evidence="6">The sequence shown here is derived from an EMBL/GenBank/DDBJ whole genome shotgun (WGS) entry which is preliminary data.</text>
</comment>
<dbReference type="InterPro" id="IPR050389">
    <property type="entry name" value="LysR-type_TF"/>
</dbReference>
<dbReference type="PANTHER" id="PTHR30118">
    <property type="entry name" value="HTH-TYPE TRANSCRIPTIONAL REGULATOR LEUO-RELATED"/>
    <property type="match status" value="1"/>
</dbReference>
<accession>A0ABV3SXM9</accession>
<evidence type="ECO:0000259" key="5">
    <source>
        <dbReference type="PROSITE" id="PS50931"/>
    </source>
</evidence>